<keyword evidence="7 9" id="KW-0456">Lyase</keyword>
<evidence type="ECO:0000256" key="2">
    <source>
        <dbReference type="ARBA" id="ARBA00011270"/>
    </source>
</evidence>
<dbReference type="AlphaFoldDB" id="A0A5J4Q0M1"/>
<dbReference type="GO" id="GO:0005829">
    <property type="term" value="C:cytosol"/>
    <property type="evidence" value="ECO:0007669"/>
    <property type="project" value="TreeGrafter"/>
</dbReference>
<comment type="subunit">
    <text evidence="2">Tetramer of two alpha and two beta chains.</text>
</comment>
<proteinExistence type="predicted"/>
<evidence type="ECO:0000256" key="8">
    <source>
        <dbReference type="ARBA" id="ARBA00049047"/>
    </source>
</evidence>
<dbReference type="PANTHER" id="PTHR43406:SF1">
    <property type="entry name" value="TRYPTOPHAN SYNTHASE ALPHA CHAIN, CHLOROPLASTIC"/>
    <property type="match status" value="1"/>
</dbReference>
<dbReference type="PANTHER" id="PTHR43406">
    <property type="entry name" value="TRYPTOPHAN SYNTHASE, ALPHA CHAIN"/>
    <property type="match status" value="1"/>
</dbReference>
<name>A0A5J4Q0M1_9ZZZZ</name>
<comment type="pathway">
    <text evidence="1">Amino-acid biosynthesis; L-tryptophan biosynthesis; L-tryptophan from chorismate: step 5/5.</text>
</comment>
<comment type="caution">
    <text evidence="9">The sequence shown here is derived from an EMBL/GenBank/DDBJ whole genome shotgun (WGS) entry which is preliminary data.</text>
</comment>
<dbReference type="UniPathway" id="UPA00035">
    <property type="reaction ID" value="UER00044"/>
</dbReference>
<dbReference type="Pfam" id="PF00290">
    <property type="entry name" value="Trp_syntA"/>
    <property type="match status" value="1"/>
</dbReference>
<dbReference type="InterPro" id="IPR011060">
    <property type="entry name" value="RibuloseP-bd_barrel"/>
</dbReference>
<dbReference type="GO" id="GO:0004834">
    <property type="term" value="F:tryptophan synthase activity"/>
    <property type="evidence" value="ECO:0007669"/>
    <property type="project" value="UniProtKB-EC"/>
</dbReference>
<keyword evidence="5" id="KW-0822">Tryptophan biosynthesis</keyword>
<dbReference type="SUPFAM" id="SSF51366">
    <property type="entry name" value="Ribulose-phoshate binding barrel"/>
    <property type="match status" value="1"/>
</dbReference>
<keyword evidence="4" id="KW-0028">Amino-acid biosynthesis</keyword>
<evidence type="ECO:0000256" key="3">
    <source>
        <dbReference type="ARBA" id="ARBA00012043"/>
    </source>
</evidence>
<dbReference type="InterPro" id="IPR002028">
    <property type="entry name" value="Trp_synthase_suA"/>
</dbReference>
<dbReference type="EMBL" id="SNRY01005427">
    <property type="protein sequence ID" value="KAA6314982.1"/>
    <property type="molecule type" value="Genomic_DNA"/>
</dbReference>
<gene>
    <name evidence="9" type="ORF">EZS27_034486</name>
</gene>
<organism evidence="9">
    <name type="scientific">termite gut metagenome</name>
    <dbReference type="NCBI Taxonomy" id="433724"/>
    <lineage>
        <taxon>unclassified sequences</taxon>
        <taxon>metagenomes</taxon>
        <taxon>organismal metagenomes</taxon>
    </lineage>
</organism>
<accession>A0A5J4Q0M1</accession>
<evidence type="ECO:0000256" key="5">
    <source>
        <dbReference type="ARBA" id="ARBA00022822"/>
    </source>
</evidence>
<evidence type="ECO:0000256" key="1">
    <source>
        <dbReference type="ARBA" id="ARBA00004733"/>
    </source>
</evidence>
<dbReference type="NCBIfam" id="TIGR00262">
    <property type="entry name" value="trpA"/>
    <property type="match status" value="1"/>
</dbReference>
<keyword evidence="6" id="KW-0057">Aromatic amino acid biosynthesis</keyword>
<dbReference type="Gene3D" id="3.20.20.70">
    <property type="entry name" value="Aldolase class I"/>
    <property type="match status" value="1"/>
</dbReference>
<dbReference type="EC" id="4.2.1.20" evidence="3"/>
<reference evidence="9" key="1">
    <citation type="submission" date="2019-03" db="EMBL/GenBank/DDBJ databases">
        <title>Single cell metagenomics reveals metabolic interactions within the superorganism composed of flagellate Streblomastix strix and complex community of Bacteroidetes bacteria on its surface.</title>
        <authorList>
            <person name="Treitli S.C."/>
            <person name="Kolisko M."/>
            <person name="Husnik F."/>
            <person name="Keeling P."/>
            <person name="Hampl V."/>
        </authorList>
    </citation>
    <scope>NUCLEOTIDE SEQUENCE</scope>
    <source>
        <strain evidence="9">STM</strain>
    </source>
</reference>
<evidence type="ECO:0000256" key="4">
    <source>
        <dbReference type="ARBA" id="ARBA00022605"/>
    </source>
</evidence>
<dbReference type="InterPro" id="IPR013785">
    <property type="entry name" value="Aldolase_TIM"/>
</dbReference>
<sequence length="258" mass="29349">MNRINQLFNNDKKNLLSVYFLAGHPALDSTVDIIQALEKNGVDMVQIGIPSKAVTTDTAILQEAAACALKNGMTLKLLFEQMRHIRRTVNVPLLLSGSIDTITDFGIESFCRKCVECDLDGIVIPDLLFDDYQKRFRIIADRYGLLIIMYITPEIQMEKLEQIDKHSSGFIYVSIPTSEGDEQKNTIHYKRDFFKKIKDMKLNNSLMVSLDINSKANLQLINEYVAAGAIIESHFVELLHEEKDAEQAIKKLLLRLKK</sequence>
<protein>
    <recommendedName>
        <fullName evidence="3">tryptophan synthase</fullName>
        <ecNumber evidence="3">4.2.1.20</ecNumber>
    </recommendedName>
</protein>
<evidence type="ECO:0000256" key="7">
    <source>
        <dbReference type="ARBA" id="ARBA00023239"/>
    </source>
</evidence>
<evidence type="ECO:0000313" key="9">
    <source>
        <dbReference type="EMBL" id="KAA6314982.1"/>
    </source>
</evidence>
<dbReference type="CDD" id="cd04724">
    <property type="entry name" value="Tryptophan_synthase_alpha"/>
    <property type="match status" value="1"/>
</dbReference>
<comment type="catalytic activity">
    <reaction evidence="8">
        <text>(1S,2R)-1-C-(indol-3-yl)glycerol 3-phosphate + L-serine = D-glyceraldehyde 3-phosphate + L-tryptophan + H2O</text>
        <dbReference type="Rhea" id="RHEA:10532"/>
        <dbReference type="ChEBI" id="CHEBI:15377"/>
        <dbReference type="ChEBI" id="CHEBI:33384"/>
        <dbReference type="ChEBI" id="CHEBI:57912"/>
        <dbReference type="ChEBI" id="CHEBI:58866"/>
        <dbReference type="ChEBI" id="CHEBI:59776"/>
        <dbReference type="EC" id="4.2.1.20"/>
    </reaction>
</comment>
<evidence type="ECO:0000256" key="6">
    <source>
        <dbReference type="ARBA" id="ARBA00023141"/>
    </source>
</evidence>